<gene>
    <name evidence="1" type="ORF">FHW18_004543</name>
</gene>
<accession>A0A7Y9IY88</accession>
<protein>
    <recommendedName>
        <fullName evidence="3">IrrE N-terminal-like domain-containing protein</fullName>
    </recommendedName>
</protein>
<comment type="caution">
    <text evidence="1">The sequence shown here is derived from an EMBL/GenBank/DDBJ whole genome shotgun (WGS) entry which is preliminary data.</text>
</comment>
<reference evidence="1 2" key="1">
    <citation type="submission" date="2020-07" db="EMBL/GenBank/DDBJ databases">
        <title>Genomic Encyclopedia of Type Strains, Phase IV (KMG-V): Genome sequencing to study the core and pangenomes of soil and plant-associated prokaryotes.</title>
        <authorList>
            <person name="Whitman W."/>
        </authorList>
    </citation>
    <scope>NUCLEOTIDE SEQUENCE [LARGE SCALE GENOMIC DNA]</scope>
    <source>
        <strain evidence="1 2">SAS40</strain>
    </source>
</reference>
<evidence type="ECO:0008006" key="3">
    <source>
        <dbReference type="Google" id="ProtNLM"/>
    </source>
</evidence>
<name>A0A7Y9IY88_9BURK</name>
<dbReference type="RefSeq" id="WP_179589216.1">
    <property type="nucleotide sequence ID" value="NZ_JACBYR010000002.1"/>
</dbReference>
<proteinExistence type="predicted"/>
<dbReference type="EMBL" id="JACBYR010000002">
    <property type="protein sequence ID" value="NYE85236.1"/>
    <property type="molecule type" value="Genomic_DNA"/>
</dbReference>
<evidence type="ECO:0000313" key="1">
    <source>
        <dbReference type="EMBL" id="NYE85236.1"/>
    </source>
</evidence>
<evidence type="ECO:0000313" key="2">
    <source>
        <dbReference type="Proteomes" id="UP000542125"/>
    </source>
</evidence>
<dbReference type="AlphaFoldDB" id="A0A7Y9IY88"/>
<organism evidence="1 2">
    <name type="scientific">Pigmentiphaga litoralis</name>
    <dbReference type="NCBI Taxonomy" id="516702"/>
    <lineage>
        <taxon>Bacteria</taxon>
        <taxon>Pseudomonadati</taxon>
        <taxon>Pseudomonadota</taxon>
        <taxon>Betaproteobacteria</taxon>
        <taxon>Burkholderiales</taxon>
        <taxon>Alcaligenaceae</taxon>
        <taxon>Pigmentiphaga</taxon>
    </lineage>
</organism>
<sequence>MAINLKDDHIAHCLSLASHVSELYGQRVPDRTSTVKSIGYLQDLAEDLTKKPIQYTTVHVSEKTQIIKGFYLAREDYLEIVILEDLNDCWERFVLCKELFHAFIDCDEYRNMDLKVQAAGIYPVFAADPAAVDAILSVDAEYLAEIAAIEFLLPFSERKACLAAGRSTDSIAEQYKIPAVMVDRYCLPNNMAAMAAHFD</sequence>
<dbReference type="Proteomes" id="UP000542125">
    <property type="component" value="Unassembled WGS sequence"/>
</dbReference>
<keyword evidence="2" id="KW-1185">Reference proteome</keyword>